<dbReference type="GO" id="GO:0006811">
    <property type="term" value="P:monoatomic ion transport"/>
    <property type="evidence" value="ECO:0007669"/>
    <property type="project" value="UniProtKB-KW"/>
</dbReference>
<evidence type="ECO:0000256" key="1">
    <source>
        <dbReference type="ARBA" id="ARBA00004651"/>
    </source>
</evidence>
<feature type="transmembrane region" description="Helical" evidence="10">
    <location>
        <begin position="195"/>
        <end position="215"/>
    </location>
</feature>
<organism evidence="11 12">
    <name type="scientific">Arachidicoccus rhizosphaerae</name>
    <dbReference type="NCBI Taxonomy" id="551991"/>
    <lineage>
        <taxon>Bacteria</taxon>
        <taxon>Pseudomonadati</taxon>
        <taxon>Bacteroidota</taxon>
        <taxon>Chitinophagia</taxon>
        <taxon>Chitinophagales</taxon>
        <taxon>Chitinophagaceae</taxon>
        <taxon>Arachidicoccus</taxon>
    </lineage>
</organism>
<dbReference type="STRING" id="551991.SAMN05192529_1406"/>
<evidence type="ECO:0000256" key="5">
    <source>
        <dbReference type="ARBA" id="ARBA00022692"/>
    </source>
</evidence>
<reference evidence="11 12" key="1">
    <citation type="submission" date="2016-10" db="EMBL/GenBank/DDBJ databases">
        <authorList>
            <person name="de Groot N.N."/>
        </authorList>
    </citation>
    <scope>NUCLEOTIDE SEQUENCE [LARGE SCALE GENOMIC DNA]</scope>
    <source>
        <strain evidence="11 12">Vu-144</strain>
    </source>
</reference>
<keyword evidence="4" id="KW-1003">Cell membrane</keyword>
<accession>A0A1H4CZ85</accession>
<dbReference type="RefSeq" id="WP_091401448.1">
    <property type="nucleotide sequence ID" value="NZ_FNQY01000040.1"/>
</dbReference>
<dbReference type="Proteomes" id="UP000199041">
    <property type="component" value="Unassembled WGS sequence"/>
</dbReference>
<feature type="transmembrane region" description="Helical" evidence="10">
    <location>
        <begin position="236"/>
        <end position="262"/>
    </location>
</feature>
<dbReference type="PANTHER" id="PTHR43298:SF2">
    <property type="entry name" value="FMN_FAD EXPORTER YEEO-RELATED"/>
    <property type="match status" value="1"/>
</dbReference>
<keyword evidence="12" id="KW-1185">Reference proteome</keyword>
<dbReference type="InterPro" id="IPR002528">
    <property type="entry name" value="MATE_fam"/>
</dbReference>
<evidence type="ECO:0000256" key="8">
    <source>
        <dbReference type="ARBA" id="ARBA00023136"/>
    </source>
</evidence>
<sequence>MLKQQAIKTWKLSTPIIFGELTQMSLGLIDAAMVGSISYKQLAASALVNSVLVIPFVFGIGLTMSISQKVAAAHGKKDGQQVSHYLYNGFILCSVAALLISGLLEMGKNILFHLDQDPEVARLSVPFLRLVGFSVIPTLMFMSIKQFTDGLEKTKTAMILSLLAMPLNVFLNWLLIFGNWGMPRLELVGAGLGTLITRIIILMAMIVVLFTHPLFRRYVAVRKNQWKLKLRTLKELLHIGIPSGLQAGIETGAFAVSGIIVGTLGAIELAAHQIALQCASLTFMVSLGLAQGCSIRIGNAFGRKNWPEISTIGKSTFYSGLIYGLICAILFIGLRKPLSQIFNDDGQVIALSSMLMFYAAVFQISDATQAIGVGSLRGIGDVKMPTIYMATAYWVFGVPIGCLLTFVFHFGVTGIWIGFILGLSFNSLFLNKRFQKMVRQHC</sequence>
<feature type="transmembrane region" description="Helical" evidence="10">
    <location>
        <begin position="124"/>
        <end position="144"/>
    </location>
</feature>
<evidence type="ECO:0000256" key="9">
    <source>
        <dbReference type="ARBA" id="ARBA00031636"/>
    </source>
</evidence>
<evidence type="ECO:0000313" key="11">
    <source>
        <dbReference type="EMBL" id="SEA65707.1"/>
    </source>
</evidence>
<protein>
    <recommendedName>
        <fullName evidence="9">Multidrug-efflux transporter</fullName>
    </recommendedName>
</protein>
<feature type="transmembrane region" description="Helical" evidence="10">
    <location>
        <begin position="12"/>
        <end position="37"/>
    </location>
</feature>
<keyword evidence="5 10" id="KW-0812">Transmembrane</keyword>
<dbReference type="GO" id="GO:0042910">
    <property type="term" value="F:xenobiotic transmembrane transporter activity"/>
    <property type="evidence" value="ECO:0007669"/>
    <property type="project" value="InterPro"/>
</dbReference>
<dbReference type="OrthoDB" id="9780160at2"/>
<evidence type="ECO:0000256" key="10">
    <source>
        <dbReference type="SAM" id="Phobius"/>
    </source>
</evidence>
<evidence type="ECO:0000256" key="7">
    <source>
        <dbReference type="ARBA" id="ARBA00023065"/>
    </source>
</evidence>
<feature type="transmembrane region" description="Helical" evidence="10">
    <location>
        <begin position="346"/>
        <end position="365"/>
    </location>
</feature>
<dbReference type="GO" id="GO:0005886">
    <property type="term" value="C:plasma membrane"/>
    <property type="evidence" value="ECO:0007669"/>
    <property type="project" value="UniProtKB-SubCell"/>
</dbReference>
<dbReference type="Pfam" id="PF01554">
    <property type="entry name" value="MatE"/>
    <property type="match status" value="2"/>
</dbReference>
<gene>
    <name evidence="11" type="ORF">SAMN05192529_1406</name>
</gene>
<keyword evidence="2" id="KW-0813">Transport</keyword>
<dbReference type="CDD" id="cd13131">
    <property type="entry name" value="MATE_NorM_like"/>
    <property type="match status" value="1"/>
</dbReference>
<feature type="transmembrane region" description="Helical" evidence="10">
    <location>
        <begin position="85"/>
        <end position="104"/>
    </location>
</feature>
<evidence type="ECO:0000256" key="4">
    <source>
        <dbReference type="ARBA" id="ARBA00022475"/>
    </source>
</evidence>
<dbReference type="AlphaFoldDB" id="A0A1H4CZ85"/>
<feature type="transmembrane region" description="Helical" evidence="10">
    <location>
        <begin position="386"/>
        <end position="408"/>
    </location>
</feature>
<dbReference type="PIRSF" id="PIRSF006603">
    <property type="entry name" value="DinF"/>
    <property type="match status" value="1"/>
</dbReference>
<dbReference type="NCBIfam" id="TIGR00797">
    <property type="entry name" value="matE"/>
    <property type="match status" value="1"/>
</dbReference>
<feature type="transmembrane region" description="Helical" evidence="10">
    <location>
        <begin position="316"/>
        <end position="334"/>
    </location>
</feature>
<name>A0A1H4CZ85_9BACT</name>
<comment type="subcellular location">
    <subcellularLocation>
        <location evidence="1">Cell membrane</location>
        <topology evidence="1">Multi-pass membrane protein</topology>
    </subcellularLocation>
</comment>
<dbReference type="InterPro" id="IPR048279">
    <property type="entry name" value="MdtK-like"/>
</dbReference>
<dbReference type="PANTHER" id="PTHR43298">
    <property type="entry name" value="MULTIDRUG RESISTANCE PROTEIN NORM-RELATED"/>
    <property type="match status" value="1"/>
</dbReference>
<feature type="transmembrane region" description="Helical" evidence="10">
    <location>
        <begin position="156"/>
        <end position="175"/>
    </location>
</feature>
<evidence type="ECO:0000256" key="3">
    <source>
        <dbReference type="ARBA" id="ARBA00022449"/>
    </source>
</evidence>
<feature type="transmembrane region" description="Helical" evidence="10">
    <location>
        <begin position="43"/>
        <end position="64"/>
    </location>
</feature>
<keyword evidence="6 10" id="KW-1133">Transmembrane helix</keyword>
<keyword evidence="7" id="KW-0406">Ion transport</keyword>
<dbReference type="GO" id="GO:0015297">
    <property type="term" value="F:antiporter activity"/>
    <property type="evidence" value="ECO:0007669"/>
    <property type="project" value="UniProtKB-KW"/>
</dbReference>
<dbReference type="EMBL" id="FNQY01000040">
    <property type="protein sequence ID" value="SEA65707.1"/>
    <property type="molecule type" value="Genomic_DNA"/>
</dbReference>
<evidence type="ECO:0000313" key="12">
    <source>
        <dbReference type="Proteomes" id="UP000199041"/>
    </source>
</evidence>
<feature type="transmembrane region" description="Helical" evidence="10">
    <location>
        <begin position="274"/>
        <end position="295"/>
    </location>
</feature>
<evidence type="ECO:0000256" key="6">
    <source>
        <dbReference type="ARBA" id="ARBA00022989"/>
    </source>
</evidence>
<keyword evidence="8 10" id="KW-0472">Membrane</keyword>
<feature type="transmembrane region" description="Helical" evidence="10">
    <location>
        <begin position="414"/>
        <end position="431"/>
    </location>
</feature>
<proteinExistence type="predicted"/>
<dbReference type="InterPro" id="IPR050222">
    <property type="entry name" value="MATE_MdtK"/>
</dbReference>
<evidence type="ECO:0000256" key="2">
    <source>
        <dbReference type="ARBA" id="ARBA00022448"/>
    </source>
</evidence>
<keyword evidence="3" id="KW-0050">Antiport</keyword>